<comment type="caution">
    <text evidence="10">The sequence shown here is derived from an EMBL/GenBank/DDBJ whole genome shotgun (WGS) entry which is preliminary data.</text>
</comment>
<evidence type="ECO:0000256" key="1">
    <source>
        <dbReference type="ARBA" id="ARBA00005189"/>
    </source>
</evidence>
<dbReference type="Pfam" id="PF02803">
    <property type="entry name" value="Thiolase_C"/>
    <property type="match status" value="1"/>
</dbReference>
<keyword evidence="11" id="KW-1185">Reference proteome</keyword>
<evidence type="ECO:0000256" key="3">
    <source>
        <dbReference type="ARBA" id="ARBA00022679"/>
    </source>
</evidence>
<feature type="domain" description="Thiolase N-terminal" evidence="8">
    <location>
        <begin position="5"/>
        <end position="260"/>
    </location>
</feature>
<proteinExistence type="inferred from homology"/>
<organism evidence="10 11">
    <name type="scientific">Planomicrobium soli</name>
    <dbReference type="NCBI Taxonomy" id="1176648"/>
    <lineage>
        <taxon>Bacteria</taxon>
        <taxon>Bacillati</taxon>
        <taxon>Bacillota</taxon>
        <taxon>Bacilli</taxon>
        <taxon>Bacillales</taxon>
        <taxon>Caryophanaceae</taxon>
        <taxon>Planomicrobium</taxon>
    </lineage>
</organism>
<dbReference type="GO" id="GO:0005737">
    <property type="term" value="C:cytoplasm"/>
    <property type="evidence" value="ECO:0007669"/>
    <property type="project" value="UniProtKB-ARBA"/>
</dbReference>
<dbReference type="InterPro" id="IPR020610">
    <property type="entry name" value="Thiolase_AS"/>
</dbReference>
<dbReference type="InterPro" id="IPR020615">
    <property type="entry name" value="Thiolase_acyl_enz_int_AS"/>
</dbReference>
<dbReference type="PROSITE" id="PS00098">
    <property type="entry name" value="THIOLASE_1"/>
    <property type="match status" value="1"/>
</dbReference>
<evidence type="ECO:0000313" key="10">
    <source>
        <dbReference type="EMBL" id="PSL32952.1"/>
    </source>
</evidence>
<dbReference type="EMBL" id="PYAT01000010">
    <property type="protein sequence ID" value="PSL32952.1"/>
    <property type="molecule type" value="Genomic_DNA"/>
</dbReference>
<dbReference type="OrthoDB" id="2774224at2"/>
<feature type="active site" description="Acyl-thioester intermediate" evidence="6">
    <location>
        <position position="90"/>
    </location>
</feature>
<dbReference type="PROSITE" id="PS00099">
    <property type="entry name" value="THIOLASE_3"/>
    <property type="match status" value="1"/>
</dbReference>
<reference evidence="10 11" key="1">
    <citation type="submission" date="2018-03" db="EMBL/GenBank/DDBJ databases">
        <title>Genomic Encyclopedia of Type Strains, Phase III (KMG-III): the genomes of soil and plant-associated and newly described type strains.</title>
        <authorList>
            <person name="Whitman W."/>
        </authorList>
    </citation>
    <scope>NUCLEOTIDE SEQUENCE [LARGE SCALE GENOMIC DNA]</scope>
    <source>
        <strain evidence="10 11">CGMCC 1.12259</strain>
    </source>
</reference>
<dbReference type="InterPro" id="IPR050215">
    <property type="entry name" value="Thiolase-like_sf_Thiolase"/>
</dbReference>
<dbReference type="EC" id="2.3.1.16" evidence="5"/>
<feature type="active site" description="Proton acceptor" evidence="6">
    <location>
        <position position="347"/>
    </location>
</feature>
<evidence type="ECO:0000256" key="5">
    <source>
        <dbReference type="ARBA" id="ARBA00024073"/>
    </source>
</evidence>
<dbReference type="Gene3D" id="3.40.47.10">
    <property type="match status" value="1"/>
</dbReference>
<feature type="domain" description="Thiolase C-terminal" evidence="9">
    <location>
        <begin position="268"/>
        <end position="389"/>
    </location>
</feature>
<evidence type="ECO:0000256" key="6">
    <source>
        <dbReference type="PIRSR" id="PIRSR000429-1"/>
    </source>
</evidence>
<dbReference type="NCBIfam" id="TIGR01930">
    <property type="entry name" value="AcCoA-C-Actrans"/>
    <property type="match status" value="1"/>
</dbReference>
<dbReference type="InterPro" id="IPR002155">
    <property type="entry name" value="Thiolase"/>
</dbReference>
<keyword evidence="3 7" id="KW-0808">Transferase</keyword>
<evidence type="ECO:0000256" key="2">
    <source>
        <dbReference type="ARBA" id="ARBA00010982"/>
    </source>
</evidence>
<dbReference type="InterPro" id="IPR020617">
    <property type="entry name" value="Thiolase_C"/>
</dbReference>
<dbReference type="NCBIfam" id="NF005805">
    <property type="entry name" value="PRK07661.1"/>
    <property type="match status" value="1"/>
</dbReference>
<comment type="similarity">
    <text evidence="2 7">Belongs to the thiolase-like superfamily. Thiolase family.</text>
</comment>
<dbReference type="Pfam" id="PF00108">
    <property type="entry name" value="Thiolase_N"/>
    <property type="match status" value="1"/>
</dbReference>
<protein>
    <recommendedName>
        <fullName evidence="5">acetyl-CoA C-acyltransferase</fullName>
        <ecNumber evidence="5">2.3.1.16</ecNumber>
    </recommendedName>
</protein>
<evidence type="ECO:0000256" key="4">
    <source>
        <dbReference type="ARBA" id="ARBA00023315"/>
    </source>
</evidence>
<comment type="pathway">
    <text evidence="1">Lipid metabolism.</text>
</comment>
<evidence type="ECO:0000313" key="11">
    <source>
        <dbReference type="Proteomes" id="UP000242682"/>
    </source>
</evidence>
<dbReference type="GO" id="GO:0006635">
    <property type="term" value="P:fatty acid beta-oxidation"/>
    <property type="evidence" value="ECO:0007669"/>
    <property type="project" value="TreeGrafter"/>
</dbReference>
<dbReference type="InterPro" id="IPR020616">
    <property type="entry name" value="Thiolase_N"/>
</dbReference>
<keyword evidence="4 7" id="KW-0012">Acyltransferase</keyword>
<dbReference type="Proteomes" id="UP000242682">
    <property type="component" value="Unassembled WGS sequence"/>
</dbReference>
<gene>
    <name evidence="10" type="ORF">B0H99_11062</name>
</gene>
<dbReference type="SUPFAM" id="SSF53901">
    <property type="entry name" value="Thiolase-like"/>
    <property type="match status" value="2"/>
</dbReference>
<name>A0A2P8GG45_9BACL</name>
<dbReference type="PROSITE" id="PS00737">
    <property type="entry name" value="THIOLASE_2"/>
    <property type="match status" value="1"/>
</dbReference>
<sequence length="391" mass="41290">MREAVIVSGARTPVGKAKKGSLATVRPDDFGALAVKEALKRADGYDGPIDDLIMGCAMPEAEQGMNIARNIGALAGLPETVSAVTINRFCSSGLQSIAYAAERIMVGSAEAIIAGGVESMSMVPMMGNVIRPNAKLAEAAPQYYMSMGHTAEQVATQYGVSREDQDAFSVRSHEKAAAAIEKGHFVEEIVPVEVVKRYVDENNKYQEKTFMFEMDEGVRHGTTVQTLNKLRAVFSARGTVTAGNSSQTSDGAGALLVMDREKAEALGLKPLAKFRSFATGGVPPEVMGIGPIVAIPKALKLAGLSIEDIDVWELNEAFASQSLGVIRHLNIDIDKVNLNGGAIALGHPLGATGSILTLKMMSELKRQGKQFGVVTMCIGGGMGAAGVFEML</sequence>
<dbReference type="PANTHER" id="PTHR43853:SF21">
    <property type="entry name" value="STEROID 3-KETOACYL-COA THIOLASE"/>
    <property type="match status" value="1"/>
</dbReference>
<dbReference type="PANTHER" id="PTHR43853">
    <property type="entry name" value="3-KETOACYL-COA THIOLASE, PEROXISOMAL"/>
    <property type="match status" value="1"/>
</dbReference>
<dbReference type="GO" id="GO:0010124">
    <property type="term" value="P:phenylacetate catabolic process"/>
    <property type="evidence" value="ECO:0007669"/>
    <property type="project" value="TreeGrafter"/>
</dbReference>
<dbReference type="PIRSF" id="PIRSF000429">
    <property type="entry name" value="Ac-CoA_Ac_transf"/>
    <property type="match status" value="1"/>
</dbReference>
<dbReference type="FunFam" id="3.40.47.10:FF:000010">
    <property type="entry name" value="Acetyl-CoA acetyltransferase (Thiolase)"/>
    <property type="match status" value="1"/>
</dbReference>
<dbReference type="CDD" id="cd00751">
    <property type="entry name" value="thiolase"/>
    <property type="match status" value="1"/>
</dbReference>
<accession>A0A2P8GG45</accession>
<dbReference type="InterPro" id="IPR016039">
    <property type="entry name" value="Thiolase-like"/>
</dbReference>
<evidence type="ECO:0000259" key="8">
    <source>
        <dbReference type="Pfam" id="PF00108"/>
    </source>
</evidence>
<dbReference type="InterPro" id="IPR020613">
    <property type="entry name" value="Thiolase_CS"/>
</dbReference>
<dbReference type="AlphaFoldDB" id="A0A2P8GG45"/>
<evidence type="ECO:0000256" key="7">
    <source>
        <dbReference type="RuleBase" id="RU003557"/>
    </source>
</evidence>
<feature type="active site" description="Proton acceptor" evidence="6">
    <location>
        <position position="377"/>
    </location>
</feature>
<evidence type="ECO:0000259" key="9">
    <source>
        <dbReference type="Pfam" id="PF02803"/>
    </source>
</evidence>
<dbReference type="RefSeq" id="WP_106534139.1">
    <property type="nucleotide sequence ID" value="NZ_PYAT01000010.1"/>
</dbReference>
<dbReference type="GO" id="GO:0003988">
    <property type="term" value="F:acetyl-CoA C-acyltransferase activity"/>
    <property type="evidence" value="ECO:0007669"/>
    <property type="project" value="UniProtKB-EC"/>
</dbReference>